<reference evidence="2 3" key="1">
    <citation type="journal article" date="2015" name="Genome Biol. Evol.">
        <title>Comparative Genomics of a Bacterivorous Green Alga Reveals Evolutionary Causalities and Consequences of Phago-Mixotrophic Mode of Nutrition.</title>
        <authorList>
            <person name="Burns J.A."/>
            <person name="Paasch A."/>
            <person name="Narechania A."/>
            <person name="Kim E."/>
        </authorList>
    </citation>
    <scope>NUCLEOTIDE SEQUENCE [LARGE SCALE GENOMIC DNA]</scope>
    <source>
        <strain evidence="2 3">PLY_AMNH</strain>
    </source>
</reference>
<keyword evidence="3" id="KW-1185">Reference proteome</keyword>
<sequence>MSVAKLGRRGPQMMETQVNLDSTSDGLVRLTYQADDTTPTSESKTTHHTPASIGPSPLRVVDQT</sequence>
<dbReference type="EMBL" id="LGRX02026850">
    <property type="protein sequence ID" value="KAK3250189.1"/>
    <property type="molecule type" value="Genomic_DNA"/>
</dbReference>
<feature type="compositionally biased region" description="Polar residues" evidence="1">
    <location>
        <begin position="14"/>
        <end position="25"/>
    </location>
</feature>
<organism evidence="2 3">
    <name type="scientific">Cymbomonas tetramitiformis</name>
    <dbReference type="NCBI Taxonomy" id="36881"/>
    <lineage>
        <taxon>Eukaryota</taxon>
        <taxon>Viridiplantae</taxon>
        <taxon>Chlorophyta</taxon>
        <taxon>Pyramimonadophyceae</taxon>
        <taxon>Pyramimonadales</taxon>
        <taxon>Pyramimonadaceae</taxon>
        <taxon>Cymbomonas</taxon>
    </lineage>
</organism>
<name>A0AAE0C9H3_9CHLO</name>
<protein>
    <submittedName>
        <fullName evidence="2">Uncharacterized protein</fullName>
    </submittedName>
</protein>
<evidence type="ECO:0000256" key="1">
    <source>
        <dbReference type="SAM" id="MobiDB-lite"/>
    </source>
</evidence>
<dbReference type="AlphaFoldDB" id="A0AAE0C9H3"/>
<proteinExistence type="predicted"/>
<feature type="compositionally biased region" description="Polar residues" evidence="1">
    <location>
        <begin position="34"/>
        <end position="43"/>
    </location>
</feature>
<dbReference type="Proteomes" id="UP001190700">
    <property type="component" value="Unassembled WGS sequence"/>
</dbReference>
<evidence type="ECO:0000313" key="3">
    <source>
        <dbReference type="Proteomes" id="UP001190700"/>
    </source>
</evidence>
<evidence type="ECO:0000313" key="2">
    <source>
        <dbReference type="EMBL" id="KAK3250189.1"/>
    </source>
</evidence>
<comment type="caution">
    <text evidence="2">The sequence shown here is derived from an EMBL/GenBank/DDBJ whole genome shotgun (WGS) entry which is preliminary data.</text>
</comment>
<accession>A0AAE0C9H3</accession>
<feature type="region of interest" description="Disordered" evidence="1">
    <location>
        <begin position="1"/>
        <end position="64"/>
    </location>
</feature>
<gene>
    <name evidence="2" type="ORF">CYMTET_40421</name>
</gene>
<feature type="non-terminal residue" evidence="2">
    <location>
        <position position="64"/>
    </location>
</feature>